<dbReference type="Gene3D" id="1.20.120.1200">
    <property type="entry name" value="NADH-ubiquinone/plastoquinone oxidoreductase chain 6, subunit NuoJ"/>
    <property type="match status" value="1"/>
</dbReference>
<evidence type="ECO:0000256" key="13">
    <source>
        <dbReference type="ARBA" id="ARBA00023136"/>
    </source>
</evidence>
<name>A0A6B9M2X9_9MURI</name>
<keyword evidence="5 15" id="KW-0813">Transport</keyword>
<evidence type="ECO:0000256" key="8">
    <source>
        <dbReference type="ARBA" id="ARBA00022967"/>
    </source>
</evidence>
<dbReference type="EMBL" id="MN845667">
    <property type="protein sequence ID" value="QHB76804.1"/>
    <property type="molecule type" value="Genomic_DNA"/>
</dbReference>
<keyword evidence="9 15" id="KW-0249">Electron transport</keyword>
<gene>
    <name evidence="17" type="primary">ND6</name>
</gene>
<dbReference type="PANTHER" id="PTHR11435:SF1">
    <property type="entry name" value="NADH-UBIQUINONE OXIDOREDUCTASE CHAIN 6"/>
    <property type="match status" value="1"/>
</dbReference>
<proteinExistence type="inferred from homology"/>
<dbReference type="InterPro" id="IPR050269">
    <property type="entry name" value="ComplexI_Subunit6"/>
</dbReference>
<reference evidence="17" key="2">
    <citation type="journal article" date="2020" name="Mol. Phylogenet. Evol.">
        <title>The phylogeny of the African wood mice (Muridae, Hylomyscus) based on complete mitochondrial genomes and five nuclear genes reveals their evolutionary history and undescribed diversity.</title>
        <authorList>
            <person name="Nicolas V."/>
            <person name="Fabre P.H."/>
            <person name="Bryja J."/>
            <person name="Denys C."/>
            <person name="Verheyen E."/>
            <person name="Missoup A.D."/>
            <person name="Olayemi A."/>
            <person name="Katuala P."/>
            <person name="Dudu A."/>
            <person name="Colyn M."/>
            <person name="Kerbis Peterhans J."/>
            <person name="Demos T."/>
        </authorList>
    </citation>
    <scope>NUCLEOTIDE SEQUENCE</scope>
</reference>
<evidence type="ECO:0000256" key="2">
    <source>
        <dbReference type="ARBA" id="ARBA00005698"/>
    </source>
</evidence>
<keyword evidence="8 15" id="KW-1278">Translocase</keyword>
<protein>
    <recommendedName>
        <fullName evidence="4 15">NADH-ubiquinone oxidoreductase chain 6</fullName>
        <ecNumber evidence="3 15">7.1.1.2</ecNumber>
    </recommendedName>
</protein>
<dbReference type="PANTHER" id="PTHR11435">
    <property type="entry name" value="NADH UBIQUINONE OXIDOREDUCTASE SUBUNIT ND6"/>
    <property type="match status" value="1"/>
</dbReference>
<evidence type="ECO:0000256" key="10">
    <source>
        <dbReference type="ARBA" id="ARBA00022989"/>
    </source>
</evidence>
<evidence type="ECO:0000256" key="3">
    <source>
        <dbReference type="ARBA" id="ARBA00012944"/>
    </source>
</evidence>
<dbReference type="AlphaFoldDB" id="A0A6B9M2X9"/>
<keyword evidence="16" id="KW-0732">Signal</keyword>
<dbReference type="Pfam" id="PF00499">
    <property type="entry name" value="Oxidored_q3"/>
    <property type="match status" value="1"/>
</dbReference>
<evidence type="ECO:0000256" key="14">
    <source>
        <dbReference type="ARBA" id="ARBA00049551"/>
    </source>
</evidence>
<evidence type="ECO:0000256" key="12">
    <source>
        <dbReference type="ARBA" id="ARBA00023128"/>
    </source>
</evidence>
<organism evidence="17">
    <name type="scientific">Hylomyscus arcimontensis</name>
    <name type="common">Arc Mountain wood mouse</name>
    <dbReference type="NCBI Taxonomy" id="1427028"/>
    <lineage>
        <taxon>Eukaryota</taxon>
        <taxon>Metazoa</taxon>
        <taxon>Chordata</taxon>
        <taxon>Craniata</taxon>
        <taxon>Vertebrata</taxon>
        <taxon>Euteleostomi</taxon>
        <taxon>Mammalia</taxon>
        <taxon>Eutheria</taxon>
        <taxon>Euarchontoglires</taxon>
        <taxon>Glires</taxon>
        <taxon>Rodentia</taxon>
        <taxon>Myomorpha</taxon>
        <taxon>Muroidea</taxon>
        <taxon>Muridae</taxon>
        <taxon>Murinae</taxon>
        <taxon>Hylomyscus</taxon>
    </lineage>
</organism>
<feature type="transmembrane region" description="Helical" evidence="15">
    <location>
        <begin position="36"/>
        <end position="66"/>
    </location>
</feature>
<evidence type="ECO:0000256" key="16">
    <source>
        <dbReference type="SAM" id="SignalP"/>
    </source>
</evidence>
<evidence type="ECO:0000256" key="7">
    <source>
        <dbReference type="ARBA" id="ARBA00022692"/>
    </source>
</evidence>
<reference evidence="17" key="1">
    <citation type="submission" date="2019-12" db="EMBL/GenBank/DDBJ databases">
        <authorList>
            <person name="Nicolas V."/>
            <person name="Fabre P.-H."/>
            <person name="Bryja J."/>
            <person name="Denys C."/>
            <person name="Verheyen E."/>
            <person name="Missoup A.-D."/>
            <person name="Ayodeji O."/>
            <person name="Pionus K."/>
            <person name="Akaibe D."/>
            <person name="Marc C."/>
            <person name="Julian K.P."/>
            <person name="Terrence D."/>
        </authorList>
    </citation>
    <scope>NUCLEOTIDE SEQUENCE</scope>
</reference>
<evidence type="ECO:0000256" key="11">
    <source>
        <dbReference type="ARBA" id="ARBA00023027"/>
    </source>
</evidence>
<evidence type="ECO:0000256" key="15">
    <source>
        <dbReference type="RuleBase" id="RU004430"/>
    </source>
</evidence>
<dbReference type="InterPro" id="IPR001457">
    <property type="entry name" value="NADH_UbQ/plastoQ_OxRdtase_su6"/>
</dbReference>
<evidence type="ECO:0000256" key="5">
    <source>
        <dbReference type="ARBA" id="ARBA00022448"/>
    </source>
</evidence>
<keyword evidence="12 15" id="KW-0496">Mitochondrion</keyword>
<keyword evidence="7 15" id="KW-0812">Transmembrane</keyword>
<sequence length="172" mass="19005">MTYYIFTLSLLFLAGCIGLALKPSPIYGGLGLIFNGFIGCLIILGFGGSFLGLLVFLIYLGGMMVVFGYTTAMATEEYPEAWGSSWLLFGFLVMGFLAELLFVWMIYYWDEVQLINFGGLSDWMMYEIDDVGVMLEGGVGVAAVYSCVTWIMVVAGWSLFAGIFIIIEITRD</sequence>
<dbReference type="GO" id="GO:0008137">
    <property type="term" value="F:NADH dehydrogenase (ubiquinone) activity"/>
    <property type="evidence" value="ECO:0007669"/>
    <property type="project" value="UniProtKB-UniRule"/>
</dbReference>
<evidence type="ECO:0000256" key="4">
    <source>
        <dbReference type="ARBA" id="ARBA00021095"/>
    </source>
</evidence>
<feature type="signal peptide" evidence="16">
    <location>
        <begin position="1"/>
        <end position="18"/>
    </location>
</feature>
<geneLocation type="mitochondrion" evidence="17"/>
<evidence type="ECO:0000256" key="6">
    <source>
        <dbReference type="ARBA" id="ARBA00022660"/>
    </source>
</evidence>
<comment type="function">
    <text evidence="15">Core subunit of the mitochondrial membrane respiratory chain NADH dehydrogenase (Complex I) which catalyzes electron transfer from NADH through the respiratory chain, using ubiquinone as an electron acceptor. Essential for the catalytic activity and assembly of complex I.</text>
</comment>
<feature type="chain" id="PRO_5033534248" description="NADH-ubiquinone oxidoreductase chain 6" evidence="16">
    <location>
        <begin position="19"/>
        <end position="172"/>
    </location>
</feature>
<evidence type="ECO:0000256" key="1">
    <source>
        <dbReference type="ARBA" id="ARBA00004225"/>
    </source>
</evidence>
<feature type="transmembrane region" description="Helical" evidence="15">
    <location>
        <begin position="86"/>
        <end position="109"/>
    </location>
</feature>
<comment type="catalytic activity">
    <reaction evidence="14 15">
        <text>a ubiquinone + NADH + 5 H(+)(in) = a ubiquinol + NAD(+) + 4 H(+)(out)</text>
        <dbReference type="Rhea" id="RHEA:29091"/>
        <dbReference type="Rhea" id="RHEA-COMP:9565"/>
        <dbReference type="Rhea" id="RHEA-COMP:9566"/>
        <dbReference type="ChEBI" id="CHEBI:15378"/>
        <dbReference type="ChEBI" id="CHEBI:16389"/>
        <dbReference type="ChEBI" id="CHEBI:17976"/>
        <dbReference type="ChEBI" id="CHEBI:57540"/>
        <dbReference type="ChEBI" id="CHEBI:57945"/>
        <dbReference type="EC" id="7.1.1.2"/>
    </reaction>
</comment>
<keyword evidence="11 15" id="KW-0520">NAD</keyword>
<dbReference type="EMBL" id="MN845670">
    <property type="protein sequence ID" value="QHB76843.1"/>
    <property type="molecule type" value="Genomic_DNA"/>
</dbReference>
<keyword evidence="15" id="KW-0830">Ubiquinone</keyword>
<dbReference type="EC" id="7.1.1.2" evidence="3 15"/>
<evidence type="ECO:0000313" key="17">
    <source>
        <dbReference type="EMBL" id="QHB76843.1"/>
    </source>
</evidence>
<keyword evidence="6 15" id="KW-0679">Respiratory chain</keyword>
<comment type="similarity">
    <text evidence="2 15">Belongs to the complex I subunit 6 family.</text>
</comment>
<evidence type="ECO:0000256" key="9">
    <source>
        <dbReference type="ARBA" id="ARBA00022982"/>
    </source>
</evidence>
<feature type="transmembrane region" description="Helical" evidence="15">
    <location>
        <begin position="142"/>
        <end position="167"/>
    </location>
</feature>
<dbReference type="InterPro" id="IPR042106">
    <property type="entry name" value="Nuo/plastoQ_OxRdtase_6_NuoJ"/>
</dbReference>
<keyword evidence="13 15" id="KW-0472">Membrane</keyword>
<keyword evidence="10 15" id="KW-1133">Transmembrane helix</keyword>
<accession>A0A6B9M2X9</accession>
<dbReference type="GO" id="GO:0031966">
    <property type="term" value="C:mitochondrial membrane"/>
    <property type="evidence" value="ECO:0007669"/>
    <property type="project" value="UniProtKB-SubCell"/>
</dbReference>
<comment type="subcellular location">
    <subcellularLocation>
        <location evidence="1 15">Mitochondrion membrane</location>
        <topology evidence="1 15">Multi-pass membrane protein</topology>
    </subcellularLocation>
</comment>